<reference evidence="1 2" key="1">
    <citation type="journal article" date="2024" name="J Genomics">
        <title>Draft genome sequencing and assembly of Favolaschia claudopus CIRM-BRFM 2984 isolated from oak limbs.</title>
        <authorList>
            <person name="Navarro D."/>
            <person name="Drula E."/>
            <person name="Chaduli D."/>
            <person name="Cazenave R."/>
            <person name="Ahrendt S."/>
            <person name="Wang J."/>
            <person name="Lipzen A."/>
            <person name="Daum C."/>
            <person name="Barry K."/>
            <person name="Grigoriev I.V."/>
            <person name="Favel A."/>
            <person name="Rosso M.N."/>
            <person name="Martin F."/>
        </authorList>
    </citation>
    <scope>NUCLEOTIDE SEQUENCE [LARGE SCALE GENOMIC DNA]</scope>
    <source>
        <strain evidence="1 2">CIRM-BRFM 2984</strain>
    </source>
</reference>
<keyword evidence="2" id="KW-1185">Reference proteome</keyword>
<organism evidence="1 2">
    <name type="scientific">Favolaschia claudopus</name>
    <dbReference type="NCBI Taxonomy" id="2862362"/>
    <lineage>
        <taxon>Eukaryota</taxon>
        <taxon>Fungi</taxon>
        <taxon>Dikarya</taxon>
        <taxon>Basidiomycota</taxon>
        <taxon>Agaricomycotina</taxon>
        <taxon>Agaricomycetes</taxon>
        <taxon>Agaricomycetidae</taxon>
        <taxon>Agaricales</taxon>
        <taxon>Marasmiineae</taxon>
        <taxon>Mycenaceae</taxon>
        <taxon>Favolaschia</taxon>
    </lineage>
</organism>
<comment type="caution">
    <text evidence="1">The sequence shown here is derived from an EMBL/GenBank/DDBJ whole genome shotgun (WGS) entry which is preliminary data.</text>
</comment>
<sequence length="291" mass="32688">MQNNQFGFPGNEWLTPEFVERRVRDRLEAAGIQPDIGLRLLRRTDSIISGSTPIPILVNLPFKPNDLDMYITKPQQRTVLGVLTTDLGFVVFRRTNDDYVVGFGIAHILWLRKNHHVINVLVVSGDNAVESIFHFHSTIVMNFISGYGVFCAYPALTLRKRSVTNHSILSDQTSTNRARTCFEKYERRGICHKDHLRHHVNWLGHRDHVDWSAHICGTDKACPSTFRTLHDDGSLFIPFPSTTTPASPPVIFNGVDSVVWSLGGSSCSPLPVGHESFVQTIPVTFLKVTTS</sequence>
<dbReference type="Proteomes" id="UP001362999">
    <property type="component" value="Unassembled WGS sequence"/>
</dbReference>
<accession>A0AAV9Z7Q5</accession>
<evidence type="ECO:0000313" key="2">
    <source>
        <dbReference type="Proteomes" id="UP001362999"/>
    </source>
</evidence>
<dbReference type="AlphaFoldDB" id="A0AAV9Z7Q5"/>
<dbReference type="EMBL" id="JAWWNJ010000188">
    <property type="protein sequence ID" value="KAK6974078.1"/>
    <property type="molecule type" value="Genomic_DNA"/>
</dbReference>
<proteinExistence type="predicted"/>
<name>A0AAV9Z7Q5_9AGAR</name>
<protein>
    <submittedName>
        <fullName evidence="1">Uncharacterized protein</fullName>
    </submittedName>
</protein>
<gene>
    <name evidence="1" type="ORF">R3P38DRAFT_2584591</name>
</gene>
<evidence type="ECO:0000313" key="1">
    <source>
        <dbReference type="EMBL" id="KAK6974078.1"/>
    </source>
</evidence>